<dbReference type="GO" id="GO:0005743">
    <property type="term" value="C:mitochondrial inner membrane"/>
    <property type="evidence" value="ECO:0007669"/>
    <property type="project" value="UniProtKB-UniRule"/>
</dbReference>
<evidence type="ECO:0000256" key="6">
    <source>
        <dbReference type="ARBA" id="ARBA00022989"/>
    </source>
</evidence>
<dbReference type="GO" id="GO:0033617">
    <property type="term" value="P:mitochondrial respiratory chain complex IV assembly"/>
    <property type="evidence" value="ECO:0007669"/>
    <property type="project" value="UniProtKB-UniRule"/>
</dbReference>
<evidence type="ECO:0000256" key="10">
    <source>
        <dbReference type="SAM" id="MobiDB-lite"/>
    </source>
</evidence>
<evidence type="ECO:0000256" key="8">
    <source>
        <dbReference type="ARBA" id="ARBA00023136"/>
    </source>
</evidence>
<evidence type="ECO:0000313" key="13">
    <source>
        <dbReference type="Proteomes" id="UP001355207"/>
    </source>
</evidence>
<evidence type="ECO:0000256" key="3">
    <source>
        <dbReference type="ARBA" id="ARBA00007035"/>
    </source>
</evidence>
<feature type="compositionally biased region" description="Low complexity" evidence="10">
    <location>
        <begin position="103"/>
        <end position="140"/>
    </location>
</feature>
<feature type="compositionally biased region" description="Basic and acidic residues" evidence="10">
    <location>
        <begin position="10"/>
        <end position="19"/>
    </location>
</feature>
<comment type="subcellular location">
    <subcellularLocation>
        <location evidence="2">Mitochondrion membrane</location>
        <topology evidence="2">Single-pass membrane protein</topology>
    </subcellularLocation>
</comment>
<protein>
    <recommendedName>
        <fullName evidence="9">Cytochrome c oxidase assembly factor 3</fullName>
    </recommendedName>
</protein>
<evidence type="ECO:0000256" key="4">
    <source>
        <dbReference type="ARBA" id="ARBA00011351"/>
    </source>
</evidence>
<evidence type="ECO:0000256" key="1">
    <source>
        <dbReference type="ARBA" id="ARBA00003064"/>
    </source>
</evidence>
<feature type="transmembrane region" description="Helical" evidence="9">
    <location>
        <begin position="37"/>
        <end position="58"/>
    </location>
</feature>
<comment type="similarity">
    <text evidence="3 9">Belongs to the COA3 family.</text>
</comment>
<evidence type="ECO:0000256" key="5">
    <source>
        <dbReference type="ARBA" id="ARBA00022692"/>
    </source>
</evidence>
<feature type="region of interest" description="Disordered" evidence="10">
    <location>
        <begin position="1"/>
        <end position="27"/>
    </location>
</feature>
<dbReference type="PANTHER" id="PTHR15642">
    <property type="entry name" value="CYTOCHROME C OXIDASE ASSEMBLY FACTOR 3, MITOCHONDRIAL"/>
    <property type="match status" value="1"/>
</dbReference>
<keyword evidence="7 9" id="KW-0496">Mitochondrion</keyword>
<keyword evidence="8 9" id="KW-0472">Membrane</keyword>
<evidence type="ECO:0000256" key="7">
    <source>
        <dbReference type="ARBA" id="ARBA00023128"/>
    </source>
</evidence>
<dbReference type="InterPro" id="IPR041752">
    <property type="entry name" value="Coa3"/>
</dbReference>
<dbReference type="EMBL" id="CP144103">
    <property type="protein sequence ID" value="WWC90154.1"/>
    <property type="molecule type" value="Genomic_DNA"/>
</dbReference>
<gene>
    <name evidence="12" type="ORF">L201_005087</name>
</gene>
<dbReference type="InterPro" id="IPR018628">
    <property type="entry name" value="Coa3_CC"/>
</dbReference>
<evidence type="ECO:0000256" key="9">
    <source>
        <dbReference type="RuleBase" id="RU367056"/>
    </source>
</evidence>
<reference evidence="12 13" key="1">
    <citation type="submission" date="2024-01" db="EMBL/GenBank/DDBJ databases">
        <title>Comparative genomics of Cryptococcus and Kwoniella reveals pathogenesis evolution and contrasting modes of karyotype evolution via chromosome fusion or intercentromeric recombination.</title>
        <authorList>
            <person name="Coelho M.A."/>
            <person name="David-Palma M."/>
            <person name="Shea T."/>
            <person name="Bowers K."/>
            <person name="McGinley-Smith S."/>
            <person name="Mohammad A.W."/>
            <person name="Gnirke A."/>
            <person name="Yurkov A.M."/>
            <person name="Nowrousian M."/>
            <person name="Sun S."/>
            <person name="Cuomo C.A."/>
            <person name="Heitman J."/>
        </authorList>
    </citation>
    <scope>NUCLEOTIDE SEQUENCE [LARGE SCALE GENOMIC DNA]</scope>
    <source>
        <strain evidence="12 13">CBS 6074</strain>
    </source>
</reference>
<evidence type="ECO:0000256" key="2">
    <source>
        <dbReference type="ARBA" id="ARBA00004304"/>
    </source>
</evidence>
<organism evidence="12 13">
    <name type="scientific">Kwoniella dendrophila CBS 6074</name>
    <dbReference type="NCBI Taxonomy" id="1295534"/>
    <lineage>
        <taxon>Eukaryota</taxon>
        <taxon>Fungi</taxon>
        <taxon>Dikarya</taxon>
        <taxon>Basidiomycota</taxon>
        <taxon>Agaricomycotina</taxon>
        <taxon>Tremellomycetes</taxon>
        <taxon>Tremellales</taxon>
        <taxon>Cryptococcaceae</taxon>
        <taxon>Kwoniella</taxon>
    </lineage>
</organism>
<proteinExistence type="inferred from homology"/>
<comment type="function">
    <text evidence="1 9">Required for assembly of cytochrome c oxidase (complex IV).</text>
</comment>
<dbReference type="RefSeq" id="XP_066076917.1">
    <property type="nucleotide sequence ID" value="XM_066220820.1"/>
</dbReference>
<sequence>MSAPSTSSTKFERAADKSYHPKGYGMSPSLQRARKPFILTNVLIGGTLLAFAVGVYVYSISAVKQDDFSDVEDLLPPLEERRKLTSIEDEQRASKSLQSIASALPLSSPPSSSSSSSSRSTQTTPLPNTTSTGSSLSHSLPQPDLSGSTLPLLETKSETTGRWGIRRISELDWVKKRGLVDPKGNLLVWGAPDVERIGTITGDKAGKRLV</sequence>
<keyword evidence="6 9" id="KW-1133">Transmembrane helix</keyword>
<accession>A0AAX4JZ59</accession>
<dbReference type="PANTHER" id="PTHR15642:SF3">
    <property type="entry name" value="CYTOCHROME C OXIDASE ASSEMBLY FACTOR 3 HOMOLOG, MITOCHONDRIAL"/>
    <property type="match status" value="1"/>
</dbReference>
<comment type="subunit">
    <text evidence="4 9">Component of 250-400 kDa complexes called cytochrome oxidase assembly intermediates or COA complexes.</text>
</comment>
<dbReference type="Proteomes" id="UP001355207">
    <property type="component" value="Chromosome 6"/>
</dbReference>
<evidence type="ECO:0000259" key="11">
    <source>
        <dbReference type="Pfam" id="PF09813"/>
    </source>
</evidence>
<keyword evidence="9" id="KW-0999">Mitochondrion inner membrane</keyword>
<dbReference type="GeneID" id="91095757"/>
<keyword evidence="5 9" id="KW-0812">Transmembrane</keyword>
<dbReference type="Pfam" id="PF09813">
    <property type="entry name" value="Coa3_cc"/>
    <property type="match status" value="1"/>
</dbReference>
<dbReference type="AlphaFoldDB" id="A0AAX4JZ59"/>
<feature type="region of interest" description="Disordered" evidence="10">
    <location>
        <begin position="103"/>
        <end position="153"/>
    </location>
</feature>
<feature type="domain" description="Cytochrome c oxidase assembly factor 3 mitochondrial coiled-coil" evidence="11">
    <location>
        <begin position="29"/>
        <end position="73"/>
    </location>
</feature>
<keyword evidence="13" id="KW-1185">Reference proteome</keyword>
<evidence type="ECO:0000313" key="12">
    <source>
        <dbReference type="EMBL" id="WWC90154.1"/>
    </source>
</evidence>
<name>A0AAX4JZ59_9TREE</name>